<dbReference type="EMBL" id="CP097289">
    <property type="protein sequence ID" value="UQT54723.1"/>
    <property type="molecule type" value="Genomic_DNA"/>
</dbReference>
<organism evidence="1 2">
    <name type="scientific">Streptomyces durmitorensis</name>
    <dbReference type="NCBI Taxonomy" id="319947"/>
    <lineage>
        <taxon>Bacteria</taxon>
        <taxon>Bacillati</taxon>
        <taxon>Actinomycetota</taxon>
        <taxon>Actinomycetes</taxon>
        <taxon>Kitasatosporales</taxon>
        <taxon>Streptomycetaceae</taxon>
        <taxon>Streptomyces</taxon>
    </lineage>
</organism>
<proteinExistence type="predicted"/>
<keyword evidence="2" id="KW-1185">Reference proteome</keyword>
<evidence type="ECO:0000313" key="2">
    <source>
        <dbReference type="Proteomes" id="UP000829992"/>
    </source>
</evidence>
<dbReference type="Pfam" id="PF13432">
    <property type="entry name" value="TPR_16"/>
    <property type="match status" value="2"/>
</dbReference>
<sequence length="319" mass="34033">MNKDLRRLTDGLIAGGDHEGLLNLAKELFFAANDLPAAEEVARAARDAGSSRALPLLAIALDKQGRFAEAESAYREAIAAGHDESLLQLADMLFSDQPRLDEAEELARRGAELGAISSNFVLGKILARQPGREAEAEASLAAEVHPDIRPAAQFHLGQLLMGIPGREADAERALRDSGIAEAQSLLSALLHRIPGREEDRIEALRRAAEGGAQGAWNSLTIALKELGRLDSAEAAFRDGITRGATELLPYYGDLLRCQGRPAEAEEVLRAGLPTDPKCAWVLGVMLLEAPGRVDEGRELLIQAAGAGVVRAAIVLAQPR</sequence>
<reference evidence="1 2" key="1">
    <citation type="submission" date="2022-05" db="EMBL/GenBank/DDBJ databases">
        <authorList>
            <person name="Zhou X."/>
            <person name="Li K."/>
            <person name="Man Y."/>
        </authorList>
    </citation>
    <scope>NUCLEOTIDE SEQUENCE [LARGE SCALE GENOMIC DNA]</scope>
    <source>
        <strain evidence="1 2">MS405</strain>
    </source>
</reference>
<gene>
    <name evidence="1" type="ORF">M4V62_06240</name>
</gene>
<dbReference type="SUPFAM" id="SSF81901">
    <property type="entry name" value="HCP-like"/>
    <property type="match status" value="1"/>
</dbReference>
<dbReference type="Gene3D" id="1.25.40.10">
    <property type="entry name" value="Tetratricopeptide repeat domain"/>
    <property type="match status" value="1"/>
</dbReference>
<dbReference type="Proteomes" id="UP000829992">
    <property type="component" value="Chromosome"/>
</dbReference>
<name>A0ABY4PNY1_9ACTN</name>
<protein>
    <submittedName>
        <fullName evidence="1">Tetratricopeptide repeat protein</fullName>
    </submittedName>
</protein>
<dbReference type="RefSeq" id="WP_249586214.1">
    <property type="nucleotide sequence ID" value="NZ_BAAAQL010000059.1"/>
</dbReference>
<dbReference type="InterPro" id="IPR011990">
    <property type="entry name" value="TPR-like_helical_dom_sf"/>
</dbReference>
<accession>A0ABY4PNY1</accession>
<evidence type="ECO:0000313" key="1">
    <source>
        <dbReference type="EMBL" id="UQT54723.1"/>
    </source>
</evidence>